<keyword evidence="9" id="KW-0472">Membrane</keyword>
<dbReference type="CDD" id="cd00130">
    <property type="entry name" value="PAS"/>
    <property type="match status" value="1"/>
</dbReference>
<evidence type="ECO:0000256" key="8">
    <source>
        <dbReference type="ARBA" id="ARBA00023012"/>
    </source>
</evidence>
<dbReference type="InterPro" id="IPR035965">
    <property type="entry name" value="PAS-like_dom_sf"/>
</dbReference>
<protein>
    <recommendedName>
        <fullName evidence="2">histidine kinase</fullName>
        <ecNumber evidence="2">2.7.13.3</ecNumber>
    </recommendedName>
</protein>
<dbReference type="SMART" id="SM00388">
    <property type="entry name" value="HisKA"/>
    <property type="match status" value="1"/>
</dbReference>
<evidence type="ECO:0000256" key="3">
    <source>
        <dbReference type="ARBA" id="ARBA00022553"/>
    </source>
</evidence>
<dbReference type="PANTHER" id="PTHR43065">
    <property type="entry name" value="SENSOR HISTIDINE KINASE"/>
    <property type="match status" value="1"/>
</dbReference>
<feature type="domain" description="Histidine kinase" evidence="10">
    <location>
        <begin position="426"/>
        <end position="641"/>
    </location>
</feature>
<evidence type="ECO:0000256" key="4">
    <source>
        <dbReference type="ARBA" id="ARBA00022679"/>
    </source>
</evidence>
<keyword evidence="5" id="KW-0547">Nucleotide-binding</keyword>
<dbReference type="InterPro" id="IPR000014">
    <property type="entry name" value="PAS"/>
</dbReference>
<keyword evidence="4" id="KW-0808">Transferase</keyword>
<name>A0AAJ1BZH9_9HYPH</name>
<dbReference type="EC" id="2.7.13.3" evidence="2"/>
<comment type="caution">
    <text evidence="13">The sequence shown here is derived from an EMBL/GenBank/DDBJ whole genome shotgun (WGS) entry which is preliminary data.</text>
</comment>
<proteinExistence type="predicted"/>
<sequence length="651" mass="71995">MNIELARRLEGARTSALPGGTSGGYRWAGAAVLACGIFLVDTFTSIGSAIAVLYVLVQTLTGESGNRQAIWTTSLVCAALTLASFFYVHGISAEFQTVFRLLFSLAANLVTCALLLRRSNDRQVLEAQARLLELTSDAILLRDRNGRITYWNKGAEALYGWTSAEARGRLVHELLGCDLRHSRAIAEQQLAETGYWSGETTAKTRGGREIAVFSQWRVEQDRQGTVRTVMETGIDISQQKEAEAALRASEHRYRTIFETLAVAIWEHDFQDVKRELDALRARGVTDIRRHIAEHPDFVIRMRRLVRITDVNQTALRLMEVPTKEEFFSHLDGFLPENDASFAHCLIAIAEGHPVFQEETVVRSRTGRLIPIIVVLSFPPNGEGLDRIQASIVDITERLAFQEALEKSRRELEHTAQAAMIGEISASIAHEVNQPLSAIMAFVQAAQRWLDRPKPDLEEARFALDDAITSTEQAAAVVKRVRMLLGKAKSDSGDVAVDALITNVIRLKQKELSGQDIRVSLSLDAGSRTVHGDRILLQQAFVNIIVNAMQAMDETQPCERMLVIDTRSDGDNLTISFSDTGHGLKQTEEALFKAFATTKPNGMGLGLAMCRSIVTAHNGSISISNRDDRRGARVEISLPEAVAQRVRETVEA</sequence>
<evidence type="ECO:0000313" key="13">
    <source>
        <dbReference type="EMBL" id="MCO5959026.1"/>
    </source>
</evidence>
<keyword evidence="8" id="KW-0902">Two-component regulatory system</keyword>
<dbReference type="PROSITE" id="PS50109">
    <property type="entry name" value="HIS_KIN"/>
    <property type="match status" value="1"/>
</dbReference>
<dbReference type="CDD" id="cd00082">
    <property type="entry name" value="HisKA"/>
    <property type="match status" value="1"/>
</dbReference>
<evidence type="ECO:0000256" key="5">
    <source>
        <dbReference type="ARBA" id="ARBA00022741"/>
    </source>
</evidence>
<dbReference type="PROSITE" id="PS50113">
    <property type="entry name" value="PAC"/>
    <property type="match status" value="1"/>
</dbReference>
<organism evidence="13 14">
    <name type="scientific">Ciceribacter sichuanensis</name>
    <dbReference type="NCBI Taxonomy" id="2949647"/>
    <lineage>
        <taxon>Bacteria</taxon>
        <taxon>Pseudomonadati</taxon>
        <taxon>Pseudomonadota</taxon>
        <taxon>Alphaproteobacteria</taxon>
        <taxon>Hyphomicrobiales</taxon>
        <taxon>Rhizobiaceae</taxon>
        <taxon>Ciceribacter</taxon>
    </lineage>
</organism>
<dbReference type="Proteomes" id="UP001155380">
    <property type="component" value="Unassembled WGS sequence"/>
</dbReference>
<dbReference type="PANTHER" id="PTHR43065:SF10">
    <property type="entry name" value="PEROXIDE STRESS-ACTIVATED HISTIDINE KINASE MAK3"/>
    <property type="match status" value="1"/>
</dbReference>
<keyword evidence="9" id="KW-0812">Transmembrane</keyword>
<dbReference type="Pfam" id="PF02518">
    <property type="entry name" value="HATPase_c"/>
    <property type="match status" value="1"/>
</dbReference>
<evidence type="ECO:0000259" key="11">
    <source>
        <dbReference type="PROSITE" id="PS50112"/>
    </source>
</evidence>
<dbReference type="InterPro" id="IPR000700">
    <property type="entry name" value="PAS-assoc_C"/>
</dbReference>
<accession>A0AAJ1BZH9</accession>
<evidence type="ECO:0000313" key="14">
    <source>
        <dbReference type="Proteomes" id="UP001155380"/>
    </source>
</evidence>
<dbReference type="EMBL" id="JAMXLX010000007">
    <property type="protein sequence ID" value="MCO5959026.1"/>
    <property type="molecule type" value="Genomic_DNA"/>
</dbReference>
<dbReference type="Gene3D" id="3.30.565.10">
    <property type="entry name" value="Histidine kinase-like ATPase, C-terminal domain"/>
    <property type="match status" value="1"/>
</dbReference>
<dbReference type="PRINTS" id="PR00344">
    <property type="entry name" value="BCTRLSENSOR"/>
</dbReference>
<dbReference type="SUPFAM" id="SSF55785">
    <property type="entry name" value="PYP-like sensor domain (PAS domain)"/>
    <property type="match status" value="2"/>
</dbReference>
<dbReference type="RefSeq" id="WP_250914376.1">
    <property type="nucleotide sequence ID" value="NZ_JAMXLX010000007.1"/>
</dbReference>
<evidence type="ECO:0000256" key="1">
    <source>
        <dbReference type="ARBA" id="ARBA00000085"/>
    </source>
</evidence>
<feature type="domain" description="PAC" evidence="12">
    <location>
        <begin position="196"/>
        <end position="248"/>
    </location>
</feature>
<dbReference type="GO" id="GO:0000155">
    <property type="term" value="F:phosphorelay sensor kinase activity"/>
    <property type="evidence" value="ECO:0007669"/>
    <property type="project" value="InterPro"/>
</dbReference>
<dbReference type="PROSITE" id="PS50112">
    <property type="entry name" value="PAS"/>
    <property type="match status" value="1"/>
</dbReference>
<keyword evidence="7" id="KW-0067">ATP-binding</keyword>
<gene>
    <name evidence="13" type="ORF">NBH21_19790</name>
</gene>
<feature type="domain" description="PAS" evidence="11">
    <location>
        <begin position="124"/>
        <end position="175"/>
    </location>
</feature>
<evidence type="ECO:0000256" key="7">
    <source>
        <dbReference type="ARBA" id="ARBA00022840"/>
    </source>
</evidence>
<evidence type="ECO:0000256" key="2">
    <source>
        <dbReference type="ARBA" id="ARBA00012438"/>
    </source>
</evidence>
<dbReference type="InterPro" id="IPR005467">
    <property type="entry name" value="His_kinase_dom"/>
</dbReference>
<keyword evidence="3" id="KW-0597">Phosphoprotein</keyword>
<keyword evidence="9" id="KW-1133">Transmembrane helix</keyword>
<evidence type="ECO:0000259" key="10">
    <source>
        <dbReference type="PROSITE" id="PS50109"/>
    </source>
</evidence>
<dbReference type="SUPFAM" id="SSF55874">
    <property type="entry name" value="ATPase domain of HSP90 chaperone/DNA topoisomerase II/histidine kinase"/>
    <property type="match status" value="1"/>
</dbReference>
<keyword evidence="6" id="KW-0418">Kinase</keyword>
<dbReference type="InterPro" id="IPR036890">
    <property type="entry name" value="HATPase_C_sf"/>
</dbReference>
<dbReference type="AlphaFoldDB" id="A0AAJ1BZH9"/>
<dbReference type="SMART" id="SM00091">
    <property type="entry name" value="PAS"/>
    <property type="match status" value="1"/>
</dbReference>
<dbReference type="InterPro" id="IPR003594">
    <property type="entry name" value="HATPase_dom"/>
</dbReference>
<evidence type="ECO:0000256" key="9">
    <source>
        <dbReference type="SAM" id="Phobius"/>
    </source>
</evidence>
<feature type="transmembrane region" description="Helical" evidence="9">
    <location>
        <begin position="69"/>
        <end position="91"/>
    </location>
</feature>
<comment type="catalytic activity">
    <reaction evidence="1">
        <text>ATP + protein L-histidine = ADP + protein N-phospho-L-histidine.</text>
        <dbReference type="EC" id="2.7.13.3"/>
    </reaction>
</comment>
<dbReference type="InterPro" id="IPR013767">
    <property type="entry name" value="PAS_fold"/>
</dbReference>
<dbReference type="SMART" id="SM00387">
    <property type="entry name" value="HATPase_c"/>
    <property type="match status" value="1"/>
</dbReference>
<dbReference type="Gene3D" id="1.10.287.130">
    <property type="match status" value="1"/>
</dbReference>
<dbReference type="GO" id="GO:0006355">
    <property type="term" value="P:regulation of DNA-templated transcription"/>
    <property type="evidence" value="ECO:0007669"/>
    <property type="project" value="InterPro"/>
</dbReference>
<dbReference type="Gene3D" id="3.30.450.20">
    <property type="entry name" value="PAS domain"/>
    <property type="match status" value="2"/>
</dbReference>
<feature type="transmembrane region" description="Helical" evidence="9">
    <location>
        <begin position="27"/>
        <end position="57"/>
    </location>
</feature>
<dbReference type="InterPro" id="IPR004358">
    <property type="entry name" value="Sig_transdc_His_kin-like_C"/>
</dbReference>
<evidence type="ECO:0000256" key="6">
    <source>
        <dbReference type="ARBA" id="ARBA00022777"/>
    </source>
</evidence>
<dbReference type="Pfam" id="PF00989">
    <property type="entry name" value="PAS"/>
    <property type="match status" value="1"/>
</dbReference>
<dbReference type="NCBIfam" id="TIGR00229">
    <property type="entry name" value="sensory_box"/>
    <property type="match status" value="1"/>
</dbReference>
<feature type="transmembrane region" description="Helical" evidence="9">
    <location>
        <begin position="97"/>
        <end position="116"/>
    </location>
</feature>
<dbReference type="Pfam" id="PF13426">
    <property type="entry name" value="PAS_9"/>
    <property type="match status" value="1"/>
</dbReference>
<dbReference type="Pfam" id="PF00512">
    <property type="entry name" value="HisKA"/>
    <property type="match status" value="1"/>
</dbReference>
<reference evidence="13" key="1">
    <citation type="submission" date="2022-06" db="EMBL/GenBank/DDBJ databases">
        <authorList>
            <person name="Sun Q."/>
        </authorList>
    </citation>
    <scope>NUCLEOTIDE SEQUENCE</scope>
    <source>
        <strain evidence="13">S101</strain>
    </source>
</reference>
<dbReference type="InterPro" id="IPR003661">
    <property type="entry name" value="HisK_dim/P_dom"/>
</dbReference>
<dbReference type="SUPFAM" id="SSF47384">
    <property type="entry name" value="Homodimeric domain of signal transducing histidine kinase"/>
    <property type="match status" value="1"/>
</dbReference>
<dbReference type="InterPro" id="IPR036097">
    <property type="entry name" value="HisK_dim/P_sf"/>
</dbReference>
<dbReference type="GO" id="GO:0005524">
    <property type="term" value="F:ATP binding"/>
    <property type="evidence" value="ECO:0007669"/>
    <property type="project" value="UniProtKB-KW"/>
</dbReference>
<evidence type="ECO:0000259" key="12">
    <source>
        <dbReference type="PROSITE" id="PS50113"/>
    </source>
</evidence>